<protein>
    <submittedName>
        <fullName evidence="1">GatB/YqeY domain-containing protein</fullName>
    </submittedName>
</protein>
<keyword evidence="2" id="KW-1185">Reference proteome</keyword>
<name>A0A4S1CMI8_9BACT</name>
<dbReference type="Gene3D" id="1.10.1510.10">
    <property type="entry name" value="Uncharacterised protein YqeY/AIM41 PF09424, N-terminal domain"/>
    <property type="match status" value="1"/>
</dbReference>
<evidence type="ECO:0000313" key="2">
    <source>
        <dbReference type="Proteomes" id="UP000306416"/>
    </source>
</evidence>
<dbReference type="InterPro" id="IPR023168">
    <property type="entry name" value="GatB_Yqey_C_2"/>
</dbReference>
<dbReference type="SUPFAM" id="SSF89095">
    <property type="entry name" value="GatB/YqeY motif"/>
    <property type="match status" value="1"/>
</dbReference>
<organism evidence="1 2">
    <name type="scientific">Geomonas terrae</name>
    <dbReference type="NCBI Taxonomy" id="2562681"/>
    <lineage>
        <taxon>Bacteria</taxon>
        <taxon>Pseudomonadati</taxon>
        <taxon>Thermodesulfobacteriota</taxon>
        <taxon>Desulfuromonadia</taxon>
        <taxon>Geobacterales</taxon>
        <taxon>Geobacteraceae</taxon>
        <taxon>Geomonas</taxon>
    </lineage>
</organism>
<dbReference type="PANTHER" id="PTHR28055">
    <property type="entry name" value="ALTERED INHERITANCE OF MITOCHONDRIA PROTEIN 41, MITOCHONDRIAL"/>
    <property type="match status" value="1"/>
</dbReference>
<accession>A0A4S1CMI8</accession>
<dbReference type="PANTHER" id="PTHR28055:SF1">
    <property type="entry name" value="ALTERED INHERITANCE OF MITOCHONDRIA PROTEIN 41, MITOCHONDRIAL"/>
    <property type="match status" value="1"/>
</dbReference>
<comment type="caution">
    <text evidence="1">The sequence shown here is derived from an EMBL/GenBank/DDBJ whole genome shotgun (WGS) entry which is preliminary data.</text>
</comment>
<dbReference type="EMBL" id="SRSC01000001">
    <property type="protein sequence ID" value="TGU74994.1"/>
    <property type="molecule type" value="Genomic_DNA"/>
</dbReference>
<dbReference type="AlphaFoldDB" id="A0A4S1CMI8"/>
<reference evidence="1 2" key="1">
    <citation type="submission" date="2019-04" db="EMBL/GenBank/DDBJ databases">
        <title>Geobacter oryzae sp. nov., ferric-reducing bacteria isolated from paddy soil.</title>
        <authorList>
            <person name="Xu Z."/>
            <person name="Masuda Y."/>
            <person name="Itoh H."/>
            <person name="Senoo K."/>
        </authorList>
    </citation>
    <scope>NUCLEOTIDE SEQUENCE [LARGE SCALE GENOMIC DNA]</scope>
    <source>
        <strain evidence="1 2">Red111</strain>
    </source>
</reference>
<proteinExistence type="predicted"/>
<dbReference type="InterPro" id="IPR019004">
    <property type="entry name" value="YqeY/Aim41"/>
</dbReference>
<dbReference type="InterPro" id="IPR003789">
    <property type="entry name" value="Asn/Gln_tRNA_amidoTrase-B-like"/>
</dbReference>
<dbReference type="Proteomes" id="UP000306416">
    <property type="component" value="Unassembled WGS sequence"/>
</dbReference>
<dbReference type="GO" id="GO:0016884">
    <property type="term" value="F:carbon-nitrogen ligase activity, with glutamine as amido-N-donor"/>
    <property type="evidence" value="ECO:0007669"/>
    <property type="project" value="InterPro"/>
</dbReference>
<sequence>MQLRERLNAELKEAMKSRDTLRLSTIRMVLSSVKNRDIELRRELNDSEITETIVTLCKQRRESIRLFKEAGRQELVDKEEAELALLMGYLPQQLTREELEALVMKVIAEVGATGGKDMGKVMKTIQPQVAGRADGKLVSEVVKEKLA</sequence>
<dbReference type="Gene3D" id="1.10.10.410">
    <property type="match status" value="1"/>
</dbReference>
<evidence type="ECO:0000313" key="1">
    <source>
        <dbReference type="EMBL" id="TGU74994.1"/>
    </source>
</evidence>
<gene>
    <name evidence="1" type="ORF">E4633_05940</name>
</gene>
<dbReference type="InterPro" id="IPR042184">
    <property type="entry name" value="YqeY/Aim41_N"/>
</dbReference>
<dbReference type="RefSeq" id="WP_129124734.1">
    <property type="nucleotide sequence ID" value="NZ_SRSC01000001.1"/>
</dbReference>
<dbReference type="Pfam" id="PF09424">
    <property type="entry name" value="YqeY"/>
    <property type="match status" value="1"/>
</dbReference>